<dbReference type="PANTHER" id="PTHR34477">
    <property type="entry name" value="UPF0213 PROTEIN YHBQ"/>
    <property type="match status" value="1"/>
</dbReference>
<dbReference type="Proteomes" id="UP000176609">
    <property type="component" value="Unassembled WGS sequence"/>
</dbReference>
<dbReference type="PROSITE" id="PS50164">
    <property type="entry name" value="GIY_YIG"/>
    <property type="match status" value="1"/>
</dbReference>
<dbReference type="PANTHER" id="PTHR34477:SF5">
    <property type="entry name" value="BSL5627 PROTEIN"/>
    <property type="match status" value="1"/>
</dbReference>
<dbReference type="AlphaFoldDB" id="A0A1F6AM49"/>
<dbReference type="InterPro" id="IPR035901">
    <property type="entry name" value="GIY-YIG_endonuc_sf"/>
</dbReference>
<comment type="caution">
    <text evidence="3">The sequence shown here is derived from an EMBL/GenBank/DDBJ whole genome shotgun (WGS) entry which is preliminary data.</text>
</comment>
<name>A0A1F6AM49_9BACT</name>
<evidence type="ECO:0000313" key="4">
    <source>
        <dbReference type="Proteomes" id="UP000176609"/>
    </source>
</evidence>
<comment type="similarity">
    <text evidence="1">Belongs to the UPF0213 family.</text>
</comment>
<sequence>MFFYAYILRSLKNSSLYIGYTSDLKKRFKEHNSGKNSATKPFIPYKLIFYEAFLNRIDAKNREKYLKSGYGRRTIKTLLNRFLENTSNPVQEGSL</sequence>
<dbReference type="InterPro" id="IPR050190">
    <property type="entry name" value="UPF0213_domain"/>
</dbReference>
<feature type="domain" description="GIY-YIG" evidence="2">
    <location>
        <begin position="1"/>
        <end position="76"/>
    </location>
</feature>
<dbReference type="SMART" id="SM00465">
    <property type="entry name" value="GIYc"/>
    <property type="match status" value="1"/>
</dbReference>
<protein>
    <recommendedName>
        <fullName evidence="2">GIY-YIG domain-containing protein</fullName>
    </recommendedName>
</protein>
<dbReference type="Pfam" id="PF01541">
    <property type="entry name" value="GIY-YIG"/>
    <property type="match status" value="1"/>
</dbReference>
<reference evidence="3 4" key="1">
    <citation type="journal article" date="2016" name="Nat. Commun.">
        <title>Thousands of microbial genomes shed light on interconnected biogeochemical processes in an aquifer system.</title>
        <authorList>
            <person name="Anantharaman K."/>
            <person name="Brown C.T."/>
            <person name="Hug L.A."/>
            <person name="Sharon I."/>
            <person name="Castelle C.J."/>
            <person name="Probst A.J."/>
            <person name="Thomas B.C."/>
            <person name="Singh A."/>
            <person name="Wilkins M.J."/>
            <person name="Karaoz U."/>
            <person name="Brodie E.L."/>
            <person name="Williams K.H."/>
            <person name="Hubbard S.S."/>
            <person name="Banfield J.F."/>
        </authorList>
    </citation>
    <scope>NUCLEOTIDE SEQUENCE [LARGE SCALE GENOMIC DNA]</scope>
</reference>
<dbReference type="CDD" id="cd10449">
    <property type="entry name" value="GIY-YIG_SLX1_like"/>
    <property type="match status" value="1"/>
</dbReference>
<evidence type="ECO:0000259" key="2">
    <source>
        <dbReference type="PROSITE" id="PS50164"/>
    </source>
</evidence>
<dbReference type="InterPro" id="IPR000305">
    <property type="entry name" value="GIY-YIG_endonuc"/>
</dbReference>
<accession>A0A1F6AM49</accession>
<dbReference type="SUPFAM" id="SSF82771">
    <property type="entry name" value="GIY-YIG endonuclease"/>
    <property type="match status" value="1"/>
</dbReference>
<dbReference type="Gene3D" id="3.40.1440.10">
    <property type="entry name" value="GIY-YIG endonuclease"/>
    <property type="match status" value="1"/>
</dbReference>
<evidence type="ECO:0000256" key="1">
    <source>
        <dbReference type="ARBA" id="ARBA00007435"/>
    </source>
</evidence>
<proteinExistence type="inferred from homology"/>
<gene>
    <name evidence="3" type="ORF">A2960_05035</name>
</gene>
<evidence type="ECO:0000313" key="3">
    <source>
        <dbReference type="EMBL" id="OGG25770.1"/>
    </source>
</evidence>
<dbReference type="EMBL" id="MFJR01000015">
    <property type="protein sequence ID" value="OGG25770.1"/>
    <property type="molecule type" value="Genomic_DNA"/>
</dbReference>
<organism evidence="3 4">
    <name type="scientific">Candidatus Gottesmanbacteria bacterium RIFCSPLOWO2_01_FULL_39_12b</name>
    <dbReference type="NCBI Taxonomy" id="1798388"/>
    <lineage>
        <taxon>Bacteria</taxon>
        <taxon>Candidatus Gottesmaniibacteriota</taxon>
    </lineage>
</organism>